<dbReference type="InterPro" id="IPR002404">
    <property type="entry name" value="IRS_PTB"/>
</dbReference>
<dbReference type="Proteomes" id="UP001162483">
    <property type="component" value="Unassembled WGS sequence"/>
</dbReference>
<protein>
    <recommendedName>
        <fullName evidence="3">IRS-type PTB domain-containing protein</fullName>
    </recommendedName>
</protein>
<keyword evidence="5" id="KW-1185">Reference proteome</keyword>
<feature type="region of interest" description="Disordered" evidence="2">
    <location>
        <begin position="203"/>
        <end position="256"/>
    </location>
</feature>
<dbReference type="Gene3D" id="2.30.29.30">
    <property type="entry name" value="Pleckstrin-homology domain (PH domain)/Phosphotyrosine-binding domain (PTB)"/>
    <property type="match status" value="2"/>
</dbReference>
<comment type="caution">
    <text evidence="4">The sequence shown here is derived from an EMBL/GenBank/DDBJ whole genome shotgun (WGS) entry which is preliminary data.</text>
</comment>
<dbReference type="SUPFAM" id="SSF50729">
    <property type="entry name" value="PH domain-like"/>
    <property type="match status" value="1"/>
</dbReference>
<evidence type="ECO:0000256" key="2">
    <source>
        <dbReference type="SAM" id="MobiDB-lite"/>
    </source>
</evidence>
<dbReference type="EMBL" id="CATNWA010008476">
    <property type="protein sequence ID" value="CAI9556247.1"/>
    <property type="molecule type" value="Genomic_DNA"/>
</dbReference>
<dbReference type="InterPro" id="IPR050996">
    <property type="entry name" value="Docking_Protein_DOK"/>
</dbReference>
<evidence type="ECO:0000313" key="4">
    <source>
        <dbReference type="EMBL" id="CAI9556247.1"/>
    </source>
</evidence>
<feature type="region of interest" description="Disordered" evidence="2">
    <location>
        <begin position="347"/>
        <end position="371"/>
    </location>
</feature>
<feature type="domain" description="IRS-type PTB" evidence="3">
    <location>
        <begin position="106"/>
        <end position="210"/>
    </location>
</feature>
<dbReference type="InterPro" id="IPR037751">
    <property type="entry name" value="Dok1/2/3_PTB"/>
</dbReference>
<evidence type="ECO:0000313" key="5">
    <source>
        <dbReference type="Proteomes" id="UP001162483"/>
    </source>
</evidence>
<dbReference type="InterPro" id="IPR011993">
    <property type="entry name" value="PH-like_dom_sf"/>
</dbReference>
<gene>
    <name evidence="4" type="ORF">SPARVUS_LOCUS4521701</name>
</gene>
<keyword evidence="1" id="KW-0597">Phosphoprotein</keyword>
<dbReference type="PANTHER" id="PTHR21258:SF14">
    <property type="entry name" value="DOCKING PROTEIN 2"/>
    <property type="match status" value="1"/>
</dbReference>
<reference evidence="4" key="1">
    <citation type="submission" date="2023-05" db="EMBL/GenBank/DDBJ databases">
        <authorList>
            <person name="Stuckert A."/>
        </authorList>
    </citation>
    <scope>NUCLEOTIDE SEQUENCE</scope>
</reference>
<name>A0ABN9CAP8_9NEOB</name>
<dbReference type="PROSITE" id="PS51064">
    <property type="entry name" value="IRS_PTB"/>
    <property type="match status" value="1"/>
</dbReference>
<sequence length="384" mass="42868">MYEGFQAPEIGRKQECWKLLQLSECVSLSERPNESGPKDTRVFSIETTQRVYLIASEASEEPNWVRALCGLAFPQVRPRPSKHVKMAGVRTPPEPPQYSSTTVKTSKGQFAVRVRQTEASTRCGLSGVYTLVAESKCLLLRDRQVGNLLYSWPYPYLRRFGRDKTMFSFEAGRRCTSGEGNFEFETSFGSQIFQAIESAIKTGHNDASSPTGHEQHHEELSAVPRQPARSASLIVAPSPQPLCPQNKVPTNPTIPESEYAVPFDKVAQNLLATGFGGLLGPSAQKKPRKPQKPEHIYDEPEVPVNPVYDEPEGIRVDAWKIQATDAHEMGYEYPYLPGWDDYAVPRSGGKMEGGRGQDDEDEWGTQARGEREYDNITLRGVLDS</sequence>
<dbReference type="PANTHER" id="PTHR21258">
    <property type="entry name" value="DOCKING PROTEIN RELATED"/>
    <property type="match status" value="1"/>
</dbReference>
<evidence type="ECO:0000256" key="1">
    <source>
        <dbReference type="ARBA" id="ARBA00022553"/>
    </source>
</evidence>
<evidence type="ECO:0000259" key="3">
    <source>
        <dbReference type="PROSITE" id="PS51064"/>
    </source>
</evidence>
<dbReference type="Pfam" id="PF02174">
    <property type="entry name" value="IRS"/>
    <property type="match status" value="1"/>
</dbReference>
<dbReference type="SMART" id="SM01244">
    <property type="entry name" value="IRS"/>
    <property type="match status" value="1"/>
</dbReference>
<accession>A0ABN9CAP8</accession>
<dbReference type="SMART" id="SM00310">
    <property type="entry name" value="PTBI"/>
    <property type="match status" value="1"/>
</dbReference>
<dbReference type="CDD" id="cd01203">
    <property type="entry name" value="PTB_DOK1_DOK2_DOK3"/>
    <property type="match status" value="1"/>
</dbReference>
<feature type="region of interest" description="Disordered" evidence="2">
    <location>
        <begin position="278"/>
        <end position="305"/>
    </location>
</feature>
<organism evidence="4 5">
    <name type="scientific">Staurois parvus</name>
    <dbReference type="NCBI Taxonomy" id="386267"/>
    <lineage>
        <taxon>Eukaryota</taxon>
        <taxon>Metazoa</taxon>
        <taxon>Chordata</taxon>
        <taxon>Craniata</taxon>
        <taxon>Vertebrata</taxon>
        <taxon>Euteleostomi</taxon>
        <taxon>Amphibia</taxon>
        <taxon>Batrachia</taxon>
        <taxon>Anura</taxon>
        <taxon>Neobatrachia</taxon>
        <taxon>Ranoidea</taxon>
        <taxon>Ranidae</taxon>
        <taxon>Staurois</taxon>
    </lineage>
</organism>
<proteinExistence type="predicted"/>